<dbReference type="RefSeq" id="WP_350934214.1">
    <property type="nucleotide sequence ID" value="NZ_CP157762.1"/>
</dbReference>
<sequence>METSPAGPIRPVHASRPVDPPAPATETRAADSGAADTAPADGGAEPDGDDPTDQATGPGRHRRITLLALAVLATASAAALVVGLPDWASEPADAARPLTAAEAERLAAVRVTNYRDVRSGVHVTVGRGSGRTELVGWVDWSRPLVYLDVGGPGAGTDRGLVQATGAALLARPDPAAAPTPAPPPLVPPTDRWRLPAPPAGRDLASVVDLLLDLGAARTAPDVATLPAAARWTGRDTVAGTPVDVLRAPLPPDTPGSAASGGPEFRLWLDPDARLHRLAGPLPDGTPVTVELARSDRPTLRPIDALGGHPGLPRALAEAETERLARLPARLRAAGGATLTLTAPLDPTRNLRGGGWLNWAGQTAYLGVGDVAAPADRTLLRHRAGRVSRVELPAGADTDPAARPPLPPPSGLTWSPARPPGDDLDRLVATALRAGATAVPAHSAVRLRDDRVADRTVDVIEVRVPRSPALRYWIDRTGLLRRVELRTGPGLWAQLDLSPAAVPALPTGGPPVPAPAPRPRRR</sequence>
<dbReference type="EMBL" id="CP157762">
    <property type="protein sequence ID" value="XBP94365.1"/>
    <property type="molecule type" value="Genomic_DNA"/>
</dbReference>
<evidence type="ECO:0000313" key="2">
    <source>
        <dbReference type="EMBL" id="XBP94365.1"/>
    </source>
</evidence>
<gene>
    <name evidence="3" type="ORF">ABUL08_02835</name>
    <name evidence="2" type="ORF">VK199_02830</name>
</gene>
<feature type="region of interest" description="Disordered" evidence="1">
    <location>
        <begin position="501"/>
        <end position="521"/>
    </location>
</feature>
<feature type="compositionally biased region" description="Pro residues" evidence="1">
    <location>
        <begin position="507"/>
        <end position="521"/>
    </location>
</feature>
<evidence type="ECO:0000313" key="3">
    <source>
        <dbReference type="EMBL" id="XCH75064.1"/>
    </source>
</evidence>
<reference evidence="3" key="2">
    <citation type="submission" date="2024-06" db="EMBL/GenBank/DDBJ databases">
        <title>Micromonospora mangrovi CCTCC AA 2012012 genome sequences.</title>
        <authorList>
            <person name="Gao J."/>
        </authorList>
    </citation>
    <scope>NUCLEOTIDE SEQUENCE</scope>
    <source>
        <strain evidence="3">CCTCC AA 2012012</strain>
    </source>
</reference>
<reference evidence="2" key="1">
    <citation type="submission" date="2024-01" db="EMBL/GenBank/DDBJ databases">
        <title>The genome sequence of Micromonospora mangrovi CCTCC AA 2012012.</title>
        <authorList>
            <person name="Gao J."/>
        </authorList>
    </citation>
    <scope>NUCLEOTIDE SEQUENCE</scope>
    <source>
        <strain evidence="2">CCTCC AA 2012012</strain>
    </source>
</reference>
<evidence type="ECO:0000256" key="1">
    <source>
        <dbReference type="SAM" id="MobiDB-lite"/>
    </source>
</evidence>
<proteinExistence type="predicted"/>
<protein>
    <submittedName>
        <fullName evidence="3">Uncharacterized protein</fullName>
    </submittedName>
</protein>
<dbReference type="EMBL" id="CP159342">
    <property type="protein sequence ID" value="XCH75064.1"/>
    <property type="molecule type" value="Genomic_DNA"/>
</dbReference>
<feature type="region of interest" description="Disordered" evidence="1">
    <location>
        <begin position="1"/>
        <end position="59"/>
    </location>
</feature>
<name>A0AAU8HEW8_9ACTN</name>
<accession>A0AAU8HEW8</accession>
<dbReference type="AlphaFoldDB" id="A0AAU8HEW8"/>
<feature type="compositionally biased region" description="Low complexity" evidence="1">
    <location>
        <begin position="30"/>
        <end position="43"/>
    </location>
</feature>
<feature type="region of interest" description="Disordered" evidence="1">
    <location>
        <begin position="389"/>
        <end position="419"/>
    </location>
</feature>
<organism evidence="3">
    <name type="scientific">Micromonospora sp. CCTCC AA 2012012</name>
    <dbReference type="NCBI Taxonomy" id="3111921"/>
    <lineage>
        <taxon>Bacteria</taxon>
        <taxon>Bacillati</taxon>
        <taxon>Actinomycetota</taxon>
        <taxon>Actinomycetes</taxon>
        <taxon>Micromonosporales</taxon>
        <taxon>Micromonosporaceae</taxon>
        <taxon>Micromonospora</taxon>
    </lineage>
</organism>